<dbReference type="Pfam" id="PF00144">
    <property type="entry name" value="Beta-lactamase"/>
    <property type="match status" value="1"/>
</dbReference>
<dbReference type="Proteomes" id="UP000593818">
    <property type="component" value="Plasmid pSID"/>
</dbReference>
<keyword evidence="2" id="KW-0614">Plasmid</keyword>
<gene>
    <name evidence="2" type="ORF">INP59_27065</name>
</gene>
<evidence type="ECO:0000313" key="2">
    <source>
        <dbReference type="EMBL" id="QOW02037.1"/>
    </source>
</evidence>
<sequence>MTLLDGGRLPVSVSERIIVRQAGETLFDEHIGAKDATFSLLCVSKPIFALAALHFLLGQTDVSLDAPVRRFLPTAFGPRFDSIRISDLLTHSSGITRDATPGRWTEERYQRWIAGSPVDLTRTPRYSVMTGWYVLSLVLERASGTDRTVIAEHFGFEPFGANLGYGALSPGEPPPLPIMNRQTGEREPDLWWADAPEILRCAWAGSGFRGEAEELMRIFDVIASAEGREALPGALRDAVGYLMRPVGGGLSTDGEKKHAFTFSHGAFVGWQWLGQRPGREALGFDSGTGSFVLADVRREMAVVYLSNLVREPVESLMRRRRLMMRIYAHLDQVC</sequence>
<protein>
    <submittedName>
        <fullName evidence="2">Beta-lactamase family protein</fullName>
    </submittedName>
</protein>
<dbReference type="PANTHER" id="PTHR43283">
    <property type="entry name" value="BETA-LACTAMASE-RELATED"/>
    <property type="match status" value="1"/>
</dbReference>
<dbReference type="InterPro" id="IPR001466">
    <property type="entry name" value="Beta-lactam-related"/>
</dbReference>
<evidence type="ECO:0000259" key="1">
    <source>
        <dbReference type="Pfam" id="PF00144"/>
    </source>
</evidence>
<dbReference type="InterPro" id="IPR012338">
    <property type="entry name" value="Beta-lactam/transpept-like"/>
</dbReference>
<dbReference type="InterPro" id="IPR050789">
    <property type="entry name" value="Diverse_Enzym_Activities"/>
</dbReference>
<proteinExistence type="predicted"/>
<reference evidence="2 3" key="1">
    <citation type="submission" date="2020-10" db="EMBL/GenBank/DDBJ databases">
        <title>Whole genome sequence of oil-degrading bacteria Rhodococcus pyridinivorans strain 5Ap.</title>
        <authorList>
            <person name="Akhremchuk A.E."/>
            <person name="Valentovich L.N."/>
            <person name="Charniauskaya M.I."/>
            <person name="Bukliarevich H.A."/>
            <person name="Titok M.A."/>
        </authorList>
    </citation>
    <scope>NUCLEOTIDE SEQUENCE [LARGE SCALE GENOMIC DNA]</scope>
    <source>
        <strain evidence="2 3">5Ap</strain>
        <plasmid evidence="2 3">pSID</plasmid>
    </source>
</reference>
<dbReference type="AlphaFoldDB" id="A0A7M2XW24"/>
<name>A0A7M2XW24_9NOCA</name>
<dbReference type="SUPFAM" id="SSF56601">
    <property type="entry name" value="beta-lactamase/transpeptidase-like"/>
    <property type="match status" value="1"/>
</dbReference>
<keyword evidence="3" id="KW-1185">Reference proteome</keyword>
<accession>A0A7M2XW24</accession>
<dbReference type="PANTHER" id="PTHR43283:SF18">
    <property type="match status" value="1"/>
</dbReference>
<organism evidence="2 3">
    <name type="scientific">Rhodococcus pyridinivorans</name>
    <dbReference type="NCBI Taxonomy" id="103816"/>
    <lineage>
        <taxon>Bacteria</taxon>
        <taxon>Bacillati</taxon>
        <taxon>Actinomycetota</taxon>
        <taxon>Actinomycetes</taxon>
        <taxon>Mycobacteriales</taxon>
        <taxon>Nocardiaceae</taxon>
        <taxon>Rhodococcus</taxon>
    </lineage>
</organism>
<feature type="domain" description="Beta-lactamase-related" evidence="1">
    <location>
        <begin position="19"/>
        <end position="317"/>
    </location>
</feature>
<evidence type="ECO:0000313" key="3">
    <source>
        <dbReference type="Proteomes" id="UP000593818"/>
    </source>
</evidence>
<dbReference type="EMBL" id="CP063453">
    <property type="protein sequence ID" value="QOW02037.1"/>
    <property type="molecule type" value="Genomic_DNA"/>
</dbReference>
<geneLocation type="plasmid" evidence="2 3">
    <name>pSID</name>
</geneLocation>
<dbReference type="Gene3D" id="3.40.710.10">
    <property type="entry name" value="DD-peptidase/beta-lactamase superfamily"/>
    <property type="match status" value="1"/>
</dbReference>
<dbReference type="RefSeq" id="WP_193904284.1">
    <property type="nucleotide sequence ID" value="NZ_CP063453.1"/>
</dbReference>